<dbReference type="HAMAP" id="MF_00409">
    <property type="entry name" value="LpxK"/>
    <property type="match status" value="1"/>
</dbReference>
<keyword evidence="6 13" id="KW-0441">Lipid A biosynthesis</keyword>
<keyword evidence="17" id="KW-1185">Reference proteome</keyword>
<reference evidence="14 17" key="1">
    <citation type="submission" date="2016-08" db="EMBL/GenBank/DDBJ databases">
        <title>Candidatus Dactylopiibacterium carminicum genome sequence.</title>
        <authorList>
            <person name="Ramirez-Puebla S.T."/>
            <person name="Ormeno-Orrillo E."/>
            <person name="Vera-Ponce De Leon A."/>
            <person name="Luis L."/>
            <person name="Sanchez-Flores A."/>
            <person name="Monica R."/>
            <person name="Martinez-Romero E."/>
        </authorList>
    </citation>
    <scope>NUCLEOTIDE SEQUENCE [LARGE SCALE GENOMIC DNA]</scope>
    <source>
        <strain evidence="14">END1</strain>
    </source>
</reference>
<comment type="catalytic activity">
    <reaction evidence="13">
        <text>a lipid A disaccharide + ATP = a lipid IVA + ADP + H(+)</text>
        <dbReference type="Rhea" id="RHEA:67840"/>
        <dbReference type="ChEBI" id="CHEBI:15378"/>
        <dbReference type="ChEBI" id="CHEBI:30616"/>
        <dbReference type="ChEBI" id="CHEBI:176343"/>
        <dbReference type="ChEBI" id="CHEBI:176425"/>
        <dbReference type="ChEBI" id="CHEBI:456216"/>
        <dbReference type="EC" id="2.7.1.130"/>
    </reaction>
</comment>
<name>A0A272EP74_9RHOO</name>
<dbReference type="RefSeq" id="WP_095525580.1">
    <property type="nucleotide sequence ID" value="NZ_MDUX01000059.1"/>
</dbReference>
<dbReference type="PANTHER" id="PTHR42724:SF1">
    <property type="entry name" value="TETRAACYLDISACCHARIDE 4'-KINASE, MITOCHONDRIAL-RELATED"/>
    <property type="match status" value="1"/>
</dbReference>
<dbReference type="OrthoDB" id="9766423at2"/>
<dbReference type="Proteomes" id="UP000623509">
    <property type="component" value="Unassembled WGS sequence"/>
</dbReference>
<dbReference type="EMBL" id="NMRN01000057">
    <property type="protein sequence ID" value="PAS91846.1"/>
    <property type="molecule type" value="Genomic_DNA"/>
</dbReference>
<evidence type="ECO:0000313" key="16">
    <source>
        <dbReference type="Proteomes" id="UP000216107"/>
    </source>
</evidence>
<evidence type="ECO:0000256" key="11">
    <source>
        <dbReference type="ARBA" id="ARBA00023098"/>
    </source>
</evidence>
<evidence type="ECO:0000313" key="14">
    <source>
        <dbReference type="EMBL" id="KAF7598194.1"/>
    </source>
</evidence>
<comment type="function">
    <text evidence="1 13">Transfers the gamma-phosphate of ATP to the 4'-position of a tetraacyldisaccharide 1-phosphate intermediate (termed DS-1-P) to form tetraacyldisaccharide 1,4'-bis-phosphate (lipid IVA).</text>
</comment>
<dbReference type="InterPro" id="IPR003758">
    <property type="entry name" value="LpxK"/>
</dbReference>
<dbReference type="GO" id="GO:0009244">
    <property type="term" value="P:lipopolysaccharide core region biosynthetic process"/>
    <property type="evidence" value="ECO:0007669"/>
    <property type="project" value="TreeGrafter"/>
</dbReference>
<evidence type="ECO:0000256" key="6">
    <source>
        <dbReference type="ARBA" id="ARBA00022556"/>
    </source>
</evidence>
<dbReference type="EMBL" id="MDUX01000059">
    <property type="protein sequence ID" value="KAF7598194.1"/>
    <property type="molecule type" value="Genomic_DNA"/>
</dbReference>
<protein>
    <recommendedName>
        <fullName evidence="4 13">Tetraacyldisaccharide 4'-kinase</fullName>
        <ecNumber evidence="3 13">2.7.1.130</ecNumber>
    </recommendedName>
    <alternativeName>
        <fullName evidence="12 13">Lipid A 4'-kinase</fullName>
    </alternativeName>
</protein>
<evidence type="ECO:0000256" key="1">
    <source>
        <dbReference type="ARBA" id="ARBA00002274"/>
    </source>
</evidence>
<dbReference type="SUPFAM" id="SSF52540">
    <property type="entry name" value="P-loop containing nucleoside triphosphate hydrolases"/>
    <property type="match status" value="1"/>
</dbReference>
<keyword evidence="8 13" id="KW-0547">Nucleotide-binding</keyword>
<accession>A0A272EP74</accession>
<dbReference type="UniPathway" id="UPA00359">
    <property type="reaction ID" value="UER00482"/>
</dbReference>
<evidence type="ECO:0000256" key="2">
    <source>
        <dbReference type="ARBA" id="ARBA00004870"/>
    </source>
</evidence>
<evidence type="ECO:0000256" key="13">
    <source>
        <dbReference type="HAMAP-Rule" id="MF_00409"/>
    </source>
</evidence>
<comment type="similarity">
    <text evidence="13">Belongs to the LpxK family.</text>
</comment>
<dbReference type="GO" id="GO:0009029">
    <property type="term" value="F:lipid-A 4'-kinase activity"/>
    <property type="evidence" value="ECO:0007669"/>
    <property type="project" value="UniProtKB-UniRule"/>
</dbReference>
<comment type="pathway">
    <text evidence="2 13">Glycolipid biosynthesis; lipid IV(A) biosynthesis; lipid IV(A) from (3R)-3-hydroxytetradecanoyl-[acyl-carrier-protein] and UDP-N-acetyl-alpha-D-glucosamine: step 6/6.</text>
</comment>
<gene>
    <name evidence="13" type="primary">lpxK</name>
    <name evidence="14" type="ORF">BGI27_14590</name>
    <name evidence="15" type="ORF">CGU29_14205</name>
</gene>
<evidence type="ECO:0000256" key="9">
    <source>
        <dbReference type="ARBA" id="ARBA00022777"/>
    </source>
</evidence>
<dbReference type="NCBIfam" id="TIGR00682">
    <property type="entry name" value="lpxK"/>
    <property type="match status" value="1"/>
</dbReference>
<dbReference type="Pfam" id="PF02606">
    <property type="entry name" value="LpxK"/>
    <property type="match status" value="1"/>
</dbReference>
<dbReference type="GO" id="GO:0005524">
    <property type="term" value="F:ATP binding"/>
    <property type="evidence" value="ECO:0007669"/>
    <property type="project" value="UniProtKB-UniRule"/>
</dbReference>
<evidence type="ECO:0000256" key="3">
    <source>
        <dbReference type="ARBA" id="ARBA00012071"/>
    </source>
</evidence>
<dbReference type="PANTHER" id="PTHR42724">
    <property type="entry name" value="TETRAACYLDISACCHARIDE 4'-KINASE"/>
    <property type="match status" value="1"/>
</dbReference>
<evidence type="ECO:0000256" key="4">
    <source>
        <dbReference type="ARBA" id="ARBA00016436"/>
    </source>
</evidence>
<evidence type="ECO:0000256" key="5">
    <source>
        <dbReference type="ARBA" id="ARBA00022516"/>
    </source>
</evidence>
<proteinExistence type="inferred from homology"/>
<organism evidence="15 16">
    <name type="scientific">Candidatus Dactylopiibacterium carminicum</name>
    <dbReference type="NCBI Taxonomy" id="857335"/>
    <lineage>
        <taxon>Bacteria</taxon>
        <taxon>Pseudomonadati</taxon>
        <taxon>Pseudomonadota</taxon>
        <taxon>Betaproteobacteria</taxon>
        <taxon>Rhodocyclales</taxon>
        <taxon>Rhodocyclaceae</taxon>
        <taxon>Candidatus Dactylopiibacterium</taxon>
    </lineage>
</organism>
<evidence type="ECO:0000313" key="15">
    <source>
        <dbReference type="EMBL" id="PAS91846.1"/>
    </source>
</evidence>
<dbReference type="GO" id="GO:0005886">
    <property type="term" value="C:plasma membrane"/>
    <property type="evidence" value="ECO:0007669"/>
    <property type="project" value="TreeGrafter"/>
</dbReference>
<comment type="caution">
    <text evidence="15">The sequence shown here is derived from an EMBL/GenBank/DDBJ whole genome shotgun (WGS) entry which is preliminary data.</text>
</comment>
<evidence type="ECO:0000256" key="10">
    <source>
        <dbReference type="ARBA" id="ARBA00022840"/>
    </source>
</evidence>
<evidence type="ECO:0000256" key="7">
    <source>
        <dbReference type="ARBA" id="ARBA00022679"/>
    </source>
</evidence>
<dbReference type="AlphaFoldDB" id="A0A272EP74"/>
<sequence length="332" mass="36598">MRLERPRWWSSRGCRAWLLLPLAALFLFLSFLRRRFIKPKALDVPVIVVGNIAVGGSGKTPVVIWLVEALRSRGLRPAVISRGYGGDAAVPRMVTPRSSAAEVGDEAVLIARRCGCPMWVGHDRVETGRALLAAHPGVDILVTDDGLQHYRLARDIEIVVVDEAMLGNCWPLPAGPLREPLSRLRDAHLLICNGVVSATLERRLPMVPHAQMLLEAREFYRLHDPAQRCDSIDLGGKRLRALAGIGHPQRFFETLHTLGLQPERCDAYPDHHVFTAGDLAVEVGQALLLTEKDAVKCAAFAPADTWVLPVRARIDDGALDCLLERLHGSETT</sequence>
<evidence type="ECO:0000256" key="12">
    <source>
        <dbReference type="ARBA" id="ARBA00029757"/>
    </source>
</evidence>
<keyword evidence="9 13" id="KW-0418">Kinase</keyword>
<keyword evidence="10 13" id="KW-0067">ATP-binding</keyword>
<keyword evidence="5 13" id="KW-0444">Lipid biosynthesis</keyword>
<evidence type="ECO:0000313" key="17">
    <source>
        <dbReference type="Proteomes" id="UP000623509"/>
    </source>
</evidence>
<evidence type="ECO:0000256" key="8">
    <source>
        <dbReference type="ARBA" id="ARBA00022741"/>
    </source>
</evidence>
<dbReference type="InterPro" id="IPR027417">
    <property type="entry name" value="P-loop_NTPase"/>
</dbReference>
<keyword evidence="11 13" id="KW-0443">Lipid metabolism</keyword>
<keyword evidence="7 13" id="KW-0808">Transferase</keyword>
<dbReference type="GO" id="GO:0009245">
    <property type="term" value="P:lipid A biosynthetic process"/>
    <property type="evidence" value="ECO:0007669"/>
    <property type="project" value="UniProtKB-UniRule"/>
</dbReference>
<dbReference type="Proteomes" id="UP000216107">
    <property type="component" value="Unassembled WGS sequence"/>
</dbReference>
<reference evidence="15 16" key="2">
    <citation type="submission" date="2017-07" db="EMBL/GenBank/DDBJ databases">
        <title>Candidatus Dactylopiibacterium carminicum, a nitrogen-fixing symbiont of the cochineal insect Dactylopius coccus and Dactylopius opuntiae (Hemiptera: Coccoidea: Dactylopiidae).</title>
        <authorList>
            <person name="Vera A."/>
        </authorList>
    </citation>
    <scope>NUCLEOTIDE SEQUENCE [LARGE SCALE GENOMIC DNA]</scope>
    <source>
        <strain evidence="15 16">NFDCM</strain>
    </source>
</reference>
<feature type="binding site" evidence="13">
    <location>
        <begin position="53"/>
        <end position="60"/>
    </location>
    <ligand>
        <name>ATP</name>
        <dbReference type="ChEBI" id="CHEBI:30616"/>
    </ligand>
</feature>
<dbReference type="EC" id="2.7.1.130" evidence="3 13"/>